<comment type="similarity">
    <text evidence="2">Belongs to the Rht family.</text>
</comment>
<evidence type="ECO:0000313" key="8">
    <source>
        <dbReference type="EMBL" id="CUH78986.1"/>
    </source>
</evidence>
<dbReference type="EMBL" id="CYSD01000033">
    <property type="protein sequence ID" value="CUH78986.1"/>
    <property type="molecule type" value="Genomic_DNA"/>
</dbReference>
<proteinExistence type="inferred from homology"/>
<keyword evidence="3" id="KW-1003">Cell membrane</keyword>
<sequence>MISLQFLATALVVCIIPGTGVLYTLAIALGQGRRASVWAALGCTVGIVPHLLAAIFGLAAILHSSALLFNVVKWAGIAYLLMLAYQAVKEGGTLAIRADRSAGSGWAICRRAALINILNPKLSAFFLALLPPFLSGNAATATVEMATLGGVFMALTFVIFLAYGLFAAQARDWILSSDRIRRWLNRSFAALFAALAARLAMERA</sequence>
<evidence type="ECO:0000256" key="7">
    <source>
        <dbReference type="SAM" id="Phobius"/>
    </source>
</evidence>
<comment type="subcellular location">
    <subcellularLocation>
        <location evidence="1">Cell membrane</location>
        <topology evidence="1">Multi-pass membrane protein</topology>
    </subcellularLocation>
</comment>
<reference evidence="8 9" key="1">
    <citation type="submission" date="2015-09" db="EMBL/GenBank/DDBJ databases">
        <authorList>
            <consortium name="Swine Surveillance"/>
        </authorList>
    </citation>
    <scope>NUCLEOTIDE SEQUENCE [LARGE SCALE GENOMIC DNA]</scope>
    <source>
        <strain evidence="8 9">CECT 7557</strain>
    </source>
</reference>
<dbReference type="GO" id="GO:0005886">
    <property type="term" value="C:plasma membrane"/>
    <property type="evidence" value="ECO:0007669"/>
    <property type="project" value="UniProtKB-SubCell"/>
</dbReference>
<dbReference type="Proteomes" id="UP000052022">
    <property type="component" value="Unassembled WGS sequence"/>
</dbReference>
<dbReference type="STRING" id="928856.SAMN04488049_11043"/>
<evidence type="ECO:0000256" key="1">
    <source>
        <dbReference type="ARBA" id="ARBA00004651"/>
    </source>
</evidence>
<keyword evidence="4 7" id="KW-0812">Transmembrane</keyword>
<protein>
    <submittedName>
        <fullName evidence="8">Homoserine/homoserine lactone efflux protein</fullName>
    </submittedName>
</protein>
<evidence type="ECO:0000256" key="4">
    <source>
        <dbReference type="ARBA" id="ARBA00022692"/>
    </source>
</evidence>
<dbReference type="PIRSF" id="PIRSF006324">
    <property type="entry name" value="LeuE"/>
    <property type="match status" value="1"/>
</dbReference>
<dbReference type="AlphaFoldDB" id="A0A0P1GCQ9"/>
<dbReference type="PANTHER" id="PTHR30086">
    <property type="entry name" value="ARGININE EXPORTER PROTEIN ARGO"/>
    <property type="match status" value="1"/>
</dbReference>
<accession>A0A0P1GCQ9</accession>
<evidence type="ECO:0000256" key="3">
    <source>
        <dbReference type="ARBA" id="ARBA00022475"/>
    </source>
</evidence>
<feature type="transmembrane region" description="Helical" evidence="7">
    <location>
        <begin position="108"/>
        <end position="130"/>
    </location>
</feature>
<name>A0A0P1GCQ9_9RHOB</name>
<evidence type="ECO:0000256" key="6">
    <source>
        <dbReference type="ARBA" id="ARBA00023136"/>
    </source>
</evidence>
<gene>
    <name evidence="8" type="primary">rhtB_3</name>
    <name evidence="8" type="ORF">TRM7557_02142</name>
</gene>
<evidence type="ECO:0000256" key="5">
    <source>
        <dbReference type="ARBA" id="ARBA00022989"/>
    </source>
</evidence>
<dbReference type="GO" id="GO:0042970">
    <property type="term" value="F:homoserine transmembrane transporter activity"/>
    <property type="evidence" value="ECO:0007669"/>
    <property type="project" value="TreeGrafter"/>
</dbReference>
<keyword evidence="5 7" id="KW-1133">Transmembrane helix</keyword>
<organism evidence="8 9">
    <name type="scientific">Tritonibacter multivorans</name>
    <dbReference type="NCBI Taxonomy" id="928856"/>
    <lineage>
        <taxon>Bacteria</taxon>
        <taxon>Pseudomonadati</taxon>
        <taxon>Pseudomonadota</taxon>
        <taxon>Alphaproteobacteria</taxon>
        <taxon>Rhodobacterales</taxon>
        <taxon>Paracoccaceae</taxon>
        <taxon>Tritonibacter</taxon>
    </lineage>
</organism>
<evidence type="ECO:0000313" key="9">
    <source>
        <dbReference type="Proteomes" id="UP000052022"/>
    </source>
</evidence>
<keyword evidence="9" id="KW-1185">Reference proteome</keyword>
<keyword evidence="6 7" id="KW-0472">Membrane</keyword>
<dbReference type="OrthoDB" id="9804822at2"/>
<dbReference type="PANTHER" id="PTHR30086:SF14">
    <property type="entry name" value="HOMOSERINE_HOMOSERINE LACTONE EFFLUX PROTEIN"/>
    <property type="match status" value="1"/>
</dbReference>
<feature type="transmembrane region" description="Helical" evidence="7">
    <location>
        <begin position="67"/>
        <end position="88"/>
    </location>
</feature>
<evidence type="ECO:0000256" key="2">
    <source>
        <dbReference type="ARBA" id="ARBA00007928"/>
    </source>
</evidence>
<dbReference type="Pfam" id="PF01810">
    <property type="entry name" value="LysE"/>
    <property type="match status" value="1"/>
</dbReference>
<feature type="transmembrane region" description="Helical" evidence="7">
    <location>
        <begin position="6"/>
        <end position="30"/>
    </location>
</feature>
<feature type="transmembrane region" description="Helical" evidence="7">
    <location>
        <begin position="150"/>
        <end position="171"/>
    </location>
</feature>
<dbReference type="InterPro" id="IPR001123">
    <property type="entry name" value="LeuE-type"/>
</dbReference>
<dbReference type="RefSeq" id="WP_058290190.1">
    <property type="nucleotide sequence ID" value="NZ_CYSD01000033.1"/>
</dbReference>
<feature type="transmembrane region" description="Helical" evidence="7">
    <location>
        <begin position="37"/>
        <end position="61"/>
    </location>
</feature>